<dbReference type="PRINTS" id="PR00619">
    <property type="entry name" value="GATAZNFINGER"/>
</dbReference>
<proteinExistence type="predicted"/>
<dbReference type="Proteomes" id="UP000054217">
    <property type="component" value="Unassembled WGS sequence"/>
</dbReference>
<dbReference type="STRING" id="870435.A0A0C3J3T0"/>
<dbReference type="PANTHER" id="PTHR10071:SF281">
    <property type="entry name" value="BOX A-BINDING FACTOR-RELATED"/>
    <property type="match status" value="1"/>
</dbReference>
<keyword evidence="10" id="KW-1185">Reference proteome</keyword>
<dbReference type="AlphaFoldDB" id="A0A0C3J3T0"/>
<protein>
    <recommendedName>
        <fullName evidence="8">GATA-type domain-containing protein</fullName>
    </recommendedName>
</protein>
<feature type="compositionally biased region" description="Low complexity" evidence="7">
    <location>
        <begin position="332"/>
        <end position="362"/>
    </location>
</feature>
<evidence type="ECO:0000259" key="8">
    <source>
        <dbReference type="PROSITE" id="PS50114"/>
    </source>
</evidence>
<evidence type="ECO:0000256" key="7">
    <source>
        <dbReference type="SAM" id="MobiDB-lite"/>
    </source>
</evidence>
<evidence type="ECO:0000313" key="9">
    <source>
        <dbReference type="EMBL" id="KIO03738.1"/>
    </source>
</evidence>
<gene>
    <name evidence="9" type="ORF">M404DRAFT_616812</name>
</gene>
<feature type="compositionally biased region" description="Polar residues" evidence="7">
    <location>
        <begin position="383"/>
        <end position="412"/>
    </location>
</feature>
<dbReference type="EMBL" id="KN831975">
    <property type="protein sequence ID" value="KIO03738.1"/>
    <property type="molecule type" value="Genomic_DNA"/>
</dbReference>
<evidence type="ECO:0000256" key="5">
    <source>
        <dbReference type="ARBA" id="ARBA00023242"/>
    </source>
</evidence>
<comment type="subcellular location">
    <subcellularLocation>
        <location evidence="1">Nucleus</location>
    </subcellularLocation>
</comment>
<dbReference type="GO" id="GO:0000122">
    <property type="term" value="P:negative regulation of transcription by RNA polymerase II"/>
    <property type="evidence" value="ECO:0007669"/>
    <property type="project" value="TreeGrafter"/>
</dbReference>
<reference evidence="9 10" key="1">
    <citation type="submission" date="2014-04" db="EMBL/GenBank/DDBJ databases">
        <authorList>
            <consortium name="DOE Joint Genome Institute"/>
            <person name="Kuo A."/>
            <person name="Kohler A."/>
            <person name="Costa M.D."/>
            <person name="Nagy L.G."/>
            <person name="Floudas D."/>
            <person name="Copeland A."/>
            <person name="Barry K.W."/>
            <person name="Cichocki N."/>
            <person name="Veneault-Fourrey C."/>
            <person name="LaButti K."/>
            <person name="Lindquist E.A."/>
            <person name="Lipzen A."/>
            <person name="Lundell T."/>
            <person name="Morin E."/>
            <person name="Murat C."/>
            <person name="Sun H."/>
            <person name="Tunlid A."/>
            <person name="Henrissat B."/>
            <person name="Grigoriev I.V."/>
            <person name="Hibbett D.S."/>
            <person name="Martin F."/>
            <person name="Nordberg H.P."/>
            <person name="Cantor M.N."/>
            <person name="Hua S.X."/>
        </authorList>
    </citation>
    <scope>NUCLEOTIDE SEQUENCE [LARGE SCALE GENOMIC DNA]</scope>
    <source>
        <strain evidence="9 10">Marx 270</strain>
    </source>
</reference>
<dbReference type="InterPro" id="IPR000679">
    <property type="entry name" value="Znf_GATA"/>
</dbReference>
<feature type="region of interest" description="Disordered" evidence="7">
    <location>
        <begin position="285"/>
        <end position="500"/>
    </location>
</feature>
<keyword evidence="5" id="KW-0539">Nucleus</keyword>
<dbReference type="CDD" id="cd00202">
    <property type="entry name" value="ZnF_GATA"/>
    <property type="match status" value="1"/>
</dbReference>
<dbReference type="Gene3D" id="3.30.50.10">
    <property type="entry name" value="Erythroid Transcription Factor GATA-1, subunit A"/>
    <property type="match status" value="1"/>
</dbReference>
<dbReference type="PROSITE" id="PS50114">
    <property type="entry name" value="GATA_ZN_FINGER_2"/>
    <property type="match status" value="1"/>
</dbReference>
<dbReference type="OrthoDB" id="515401at2759"/>
<keyword evidence="3 6" id="KW-0863">Zinc-finger</keyword>
<feature type="compositionally biased region" description="Low complexity" evidence="7">
    <location>
        <begin position="485"/>
        <end position="500"/>
    </location>
</feature>
<reference evidence="10" key="2">
    <citation type="submission" date="2015-01" db="EMBL/GenBank/DDBJ databases">
        <title>Evolutionary Origins and Diversification of the Mycorrhizal Mutualists.</title>
        <authorList>
            <consortium name="DOE Joint Genome Institute"/>
            <consortium name="Mycorrhizal Genomics Consortium"/>
            <person name="Kohler A."/>
            <person name="Kuo A."/>
            <person name="Nagy L.G."/>
            <person name="Floudas D."/>
            <person name="Copeland A."/>
            <person name="Barry K.W."/>
            <person name="Cichocki N."/>
            <person name="Veneault-Fourrey C."/>
            <person name="LaButti K."/>
            <person name="Lindquist E.A."/>
            <person name="Lipzen A."/>
            <person name="Lundell T."/>
            <person name="Morin E."/>
            <person name="Murat C."/>
            <person name="Riley R."/>
            <person name="Ohm R."/>
            <person name="Sun H."/>
            <person name="Tunlid A."/>
            <person name="Henrissat B."/>
            <person name="Grigoriev I.V."/>
            <person name="Hibbett D.S."/>
            <person name="Martin F."/>
        </authorList>
    </citation>
    <scope>NUCLEOTIDE SEQUENCE [LARGE SCALE GENOMIC DNA]</scope>
    <source>
        <strain evidence="10">Marx 270</strain>
    </source>
</reference>
<dbReference type="InParanoid" id="A0A0C3J3T0"/>
<evidence type="ECO:0000256" key="6">
    <source>
        <dbReference type="PROSITE-ProRule" id="PRU00094"/>
    </source>
</evidence>
<feature type="domain" description="GATA-type" evidence="8">
    <location>
        <begin position="9"/>
        <end position="62"/>
    </location>
</feature>
<evidence type="ECO:0000313" key="10">
    <source>
        <dbReference type="Proteomes" id="UP000054217"/>
    </source>
</evidence>
<evidence type="ECO:0000256" key="3">
    <source>
        <dbReference type="ARBA" id="ARBA00022771"/>
    </source>
</evidence>
<dbReference type="HOGENOM" id="CLU_370494_0_0_1"/>
<dbReference type="SUPFAM" id="SSF57716">
    <property type="entry name" value="Glucocorticoid receptor-like (DNA-binding domain)"/>
    <property type="match status" value="1"/>
</dbReference>
<keyword evidence="2" id="KW-0479">Metal-binding</keyword>
<feature type="region of interest" description="Disordered" evidence="7">
    <location>
        <begin position="90"/>
        <end position="166"/>
    </location>
</feature>
<dbReference type="GO" id="GO:0000978">
    <property type="term" value="F:RNA polymerase II cis-regulatory region sequence-specific DNA binding"/>
    <property type="evidence" value="ECO:0007669"/>
    <property type="project" value="TreeGrafter"/>
</dbReference>
<evidence type="ECO:0000256" key="2">
    <source>
        <dbReference type="ARBA" id="ARBA00022723"/>
    </source>
</evidence>
<accession>A0A0C3J3T0</accession>
<dbReference type="GO" id="GO:0008270">
    <property type="term" value="F:zinc ion binding"/>
    <property type="evidence" value="ECO:0007669"/>
    <property type="project" value="UniProtKB-KW"/>
</dbReference>
<feature type="compositionally biased region" description="Gly residues" evidence="7">
    <location>
        <begin position="142"/>
        <end position="152"/>
    </location>
</feature>
<keyword evidence="4" id="KW-0862">Zinc</keyword>
<dbReference type="InterPro" id="IPR039355">
    <property type="entry name" value="Transcription_factor_GATA"/>
</dbReference>
<dbReference type="PANTHER" id="PTHR10071">
    <property type="entry name" value="TRANSCRIPTION FACTOR GATA FAMILY MEMBER"/>
    <property type="match status" value="1"/>
</dbReference>
<dbReference type="GO" id="GO:0045944">
    <property type="term" value="P:positive regulation of transcription by RNA polymerase II"/>
    <property type="evidence" value="ECO:0007669"/>
    <property type="project" value="TreeGrafter"/>
</dbReference>
<dbReference type="FunFam" id="3.30.50.10:FF:000007">
    <property type="entry name" value="Nitrogen regulatory AreA, N-terminal"/>
    <property type="match status" value="1"/>
</dbReference>
<feature type="compositionally biased region" description="Low complexity" evidence="7">
    <location>
        <begin position="413"/>
        <end position="475"/>
    </location>
</feature>
<name>A0A0C3J3T0_PISTI</name>
<feature type="compositionally biased region" description="Polar residues" evidence="7">
    <location>
        <begin position="365"/>
        <end position="376"/>
    </location>
</feature>
<feature type="compositionally biased region" description="Low complexity" evidence="7">
    <location>
        <begin position="103"/>
        <end position="123"/>
    </location>
</feature>
<dbReference type="SMART" id="SM00401">
    <property type="entry name" value="ZnF_GATA"/>
    <property type="match status" value="1"/>
</dbReference>
<dbReference type="GO" id="GO:0005634">
    <property type="term" value="C:nucleus"/>
    <property type="evidence" value="ECO:0007669"/>
    <property type="project" value="UniProtKB-SubCell"/>
</dbReference>
<evidence type="ECO:0000256" key="4">
    <source>
        <dbReference type="ARBA" id="ARBA00022833"/>
    </source>
</evidence>
<dbReference type="InterPro" id="IPR013088">
    <property type="entry name" value="Znf_NHR/GATA"/>
</dbReference>
<evidence type="ECO:0000256" key="1">
    <source>
        <dbReference type="ARBA" id="ARBA00004123"/>
    </source>
</evidence>
<dbReference type="PROSITE" id="PS00344">
    <property type="entry name" value="GATA_ZN_FINGER_1"/>
    <property type="match status" value="1"/>
</dbReference>
<dbReference type="GO" id="GO:0000981">
    <property type="term" value="F:DNA-binding transcription factor activity, RNA polymerase II-specific"/>
    <property type="evidence" value="ECO:0007669"/>
    <property type="project" value="TreeGrafter"/>
</dbReference>
<dbReference type="Pfam" id="PF00320">
    <property type="entry name" value="GATA"/>
    <property type="match status" value="1"/>
</dbReference>
<sequence length="751" mass="78248">MCPTCSAGTNGTAQCYNCHTTATPLWRKDDEGKTVCNACGLYYKLHGSARPISMKSDVIRKRSRHDASAAAAAAAARRSVADTHGSQVSYINANNNHHHDARTPGSRSSGSGTTSASASPGPSCRASPNVDTLDVSELNGDPGLGGLGGGAGDRSPTLAPDSTTQPAAYEFGEDGVVNVGVHGVGVHGVGAAGTSRSELMGALGSDNVVSGYGSVSNLNMPMNMSSMGLGGGAGNGITLGGIHIGGVLGHAYAGIFGHHAYPGPYHPDYLSSQFHLDAALPFSGVDGMDGEESPGAAATGGGAGGGKEGEGNGEADADEHRSSKRRRMSTDSASEPPSSAVSYSSYAESMMSTSTAPTSAISGHSPHQTQQQSQASKPHGHAHSQSMSAQGQVQAQAMSAGTPQSQDQGQNFSGSHSQGHGHGHSQSLSSLPQSSSLANAHGHSHSLSHSGISHLHPQSSLAAAHGPPSSSSLGSHAHHVPPHPSQAASHHPLASHHAFSSHSRRSSMDFPFFTPYGVFRGSVSNTFWHPPMVIAEPDRSPQPFIHPPMLLPDDWPTGGEGGSSSPGAAAVSSATLVSVQVGLGRLPPMLEVWQQQQEGSCSVLGSILQCCYPRRRTCSRHIFTPRCCYLLKTETYNRTEEILQGLLLRHIARINNTNGEWTTVASEIGKSKAEFTPPIHSVSLVRSLCGRHVLIYPVTICGVEVTFSHSFLFSLASEIFWPFILCLPHPSPCFISSPSSTHIFLLLFTLQ</sequence>
<organism evidence="9 10">
    <name type="scientific">Pisolithus tinctorius Marx 270</name>
    <dbReference type="NCBI Taxonomy" id="870435"/>
    <lineage>
        <taxon>Eukaryota</taxon>
        <taxon>Fungi</taxon>
        <taxon>Dikarya</taxon>
        <taxon>Basidiomycota</taxon>
        <taxon>Agaricomycotina</taxon>
        <taxon>Agaricomycetes</taxon>
        <taxon>Agaricomycetidae</taxon>
        <taxon>Boletales</taxon>
        <taxon>Sclerodermatineae</taxon>
        <taxon>Pisolithaceae</taxon>
        <taxon>Pisolithus</taxon>
    </lineage>
</organism>